<dbReference type="AlphaFoldDB" id="A0A2N5VA38"/>
<keyword evidence="1" id="KW-1133">Transmembrane helix</keyword>
<evidence type="ECO:0000256" key="1">
    <source>
        <dbReference type="SAM" id="Phobius"/>
    </source>
</evidence>
<comment type="caution">
    <text evidence="2">The sequence shown here is derived from an EMBL/GenBank/DDBJ whole genome shotgun (WGS) entry which is preliminary data.</text>
</comment>
<protein>
    <submittedName>
        <fullName evidence="2">Uncharacterized protein</fullName>
    </submittedName>
</protein>
<reference evidence="2 3" key="1">
    <citation type="submission" date="2017-11" db="EMBL/GenBank/DDBJ databases">
        <title>De novo assembly and phasing of dikaryotic genomes from two isolates of Puccinia coronata f. sp. avenae, the causal agent of oat crown rust.</title>
        <authorList>
            <person name="Miller M.E."/>
            <person name="Zhang Y."/>
            <person name="Omidvar V."/>
            <person name="Sperschneider J."/>
            <person name="Schwessinger B."/>
            <person name="Raley C."/>
            <person name="Palmer J.M."/>
            <person name="Garnica D."/>
            <person name="Upadhyaya N."/>
            <person name="Rathjen J."/>
            <person name="Taylor J.M."/>
            <person name="Park R.F."/>
            <person name="Dodds P.N."/>
            <person name="Hirsch C.D."/>
            <person name="Kianian S.F."/>
            <person name="Figueroa M."/>
        </authorList>
    </citation>
    <scope>NUCLEOTIDE SEQUENCE [LARGE SCALE GENOMIC DNA]</scope>
    <source>
        <strain evidence="2">12SD80</strain>
    </source>
</reference>
<feature type="transmembrane region" description="Helical" evidence="1">
    <location>
        <begin position="48"/>
        <end position="70"/>
    </location>
</feature>
<dbReference type="Proteomes" id="UP000235392">
    <property type="component" value="Unassembled WGS sequence"/>
</dbReference>
<accession>A0A2N5VA38</accession>
<sequence length="138" mass="14431">MVVSVLPVSRAPVTVPAAEAPGGALPVYDVRNCIGGAASASKAVAPTAFGVVAAIIGQVVAILCLCEFWFAHERVPTSPCTSSHVWVISKQDLSKLNGCRVALVCYVLAPFPNVCHVMVVLLVDVNCERVCADPYVVP</sequence>
<proteinExistence type="predicted"/>
<keyword evidence="1" id="KW-0472">Membrane</keyword>
<keyword evidence="1" id="KW-0812">Transmembrane</keyword>
<name>A0A2N5VA38_9BASI</name>
<organism evidence="2 3">
    <name type="scientific">Puccinia coronata f. sp. avenae</name>
    <dbReference type="NCBI Taxonomy" id="200324"/>
    <lineage>
        <taxon>Eukaryota</taxon>
        <taxon>Fungi</taxon>
        <taxon>Dikarya</taxon>
        <taxon>Basidiomycota</taxon>
        <taxon>Pucciniomycotina</taxon>
        <taxon>Pucciniomycetes</taxon>
        <taxon>Pucciniales</taxon>
        <taxon>Pucciniaceae</taxon>
        <taxon>Puccinia</taxon>
    </lineage>
</organism>
<evidence type="ECO:0000313" key="2">
    <source>
        <dbReference type="EMBL" id="PLW46831.1"/>
    </source>
</evidence>
<gene>
    <name evidence="2" type="ORF">PCASD_06032</name>
</gene>
<dbReference type="EMBL" id="PGCI01000036">
    <property type="protein sequence ID" value="PLW46831.1"/>
    <property type="molecule type" value="Genomic_DNA"/>
</dbReference>
<evidence type="ECO:0000313" key="3">
    <source>
        <dbReference type="Proteomes" id="UP000235392"/>
    </source>
</evidence>